<dbReference type="Pfam" id="PF02604">
    <property type="entry name" value="PhdYeFM_antitox"/>
    <property type="match status" value="1"/>
</dbReference>
<dbReference type="InterPro" id="IPR036165">
    <property type="entry name" value="YefM-like_sf"/>
</dbReference>
<evidence type="ECO:0000256" key="2">
    <source>
        <dbReference type="RuleBase" id="RU362080"/>
    </source>
</evidence>
<comment type="function">
    <text evidence="2">Antitoxin component of a type II toxin-antitoxin (TA) system.</text>
</comment>
<dbReference type="Proteomes" id="UP000177967">
    <property type="component" value="Unassembled WGS sequence"/>
</dbReference>
<dbReference type="SUPFAM" id="SSF143120">
    <property type="entry name" value="YefM-like"/>
    <property type="match status" value="1"/>
</dbReference>
<gene>
    <name evidence="3" type="ORF">A2782_02295</name>
</gene>
<comment type="similarity">
    <text evidence="1 2">Belongs to the phD/YefM antitoxin family.</text>
</comment>
<evidence type="ECO:0000313" key="3">
    <source>
        <dbReference type="EMBL" id="OGY08795.1"/>
    </source>
</evidence>
<evidence type="ECO:0000256" key="1">
    <source>
        <dbReference type="ARBA" id="ARBA00009981"/>
    </source>
</evidence>
<accession>A0A1G1V0E1</accession>
<name>A0A1G1V0E1_9BACT</name>
<comment type="caution">
    <text evidence="3">The sequence shown here is derived from an EMBL/GenBank/DDBJ whole genome shotgun (WGS) entry which is preliminary data.</text>
</comment>
<sequence>MRENARGLLREAKSSDAPLFIFYRSKPEAVILSLEEYQKMADMVEDYLDGIKAQEFEKLDKNKEKWYSNEEVEEMLGLKT</sequence>
<proteinExistence type="inferred from homology"/>
<organism evidence="3 4">
    <name type="scientific">Candidatus Blackburnbacteria bacterium RIFCSPHIGHO2_01_FULL_43_15b</name>
    <dbReference type="NCBI Taxonomy" id="1797513"/>
    <lineage>
        <taxon>Bacteria</taxon>
        <taxon>Candidatus Blackburniibacteriota</taxon>
    </lineage>
</organism>
<dbReference type="AlphaFoldDB" id="A0A1G1V0E1"/>
<evidence type="ECO:0000313" key="4">
    <source>
        <dbReference type="Proteomes" id="UP000177967"/>
    </source>
</evidence>
<dbReference type="EMBL" id="MHBW01000020">
    <property type="protein sequence ID" value="OGY08795.1"/>
    <property type="molecule type" value="Genomic_DNA"/>
</dbReference>
<protein>
    <recommendedName>
        <fullName evidence="2">Antitoxin</fullName>
    </recommendedName>
</protein>
<dbReference type="InterPro" id="IPR006442">
    <property type="entry name" value="Antitoxin_Phd/YefM"/>
</dbReference>
<reference evidence="3 4" key="1">
    <citation type="journal article" date="2016" name="Nat. Commun.">
        <title>Thousands of microbial genomes shed light on interconnected biogeochemical processes in an aquifer system.</title>
        <authorList>
            <person name="Anantharaman K."/>
            <person name="Brown C.T."/>
            <person name="Hug L.A."/>
            <person name="Sharon I."/>
            <person name="Castelle C.J."/>
            <person name="Probst A.J."/>
            <person name="Thomas B.C."/>
            <person name="Singh A."/>
            <person name="Wilkins M.J."/>
            <person name="Karaoz U."/>
            <person name="Brodie E.L."/>
            <person name="Williams K.H."/>
            <person name="Hubbard S.S."/>
            <person name="Banfield J.F."/>
        </authorList>
    </citation>
    <scope>NUCLEOTIDE SEQUENCE [LARGE SCALE GENOMIC DNA]</scope>
</reference>
<dbReference type="STRING" id="1797513.A2782_02295"/>